<dbReference type="InterPro" id="IPR019791">
    <property type="entry name" value="Haem_peroxidase_animal"/>
</dbReference>
<dbReference type="InterPro" id="IPR037120">
    <property type="entry name" value="Haem_peroxidase_sf_animal"/>
</dbReference>
<dbReference type="InterPro" id="IPR010255">
    <property type="entry name" value="Haem_peroxidase_sf"/>
</dbReference>
<reference evidence="3" key="1">
    <citation type="submission" date="2016-06" db="UniProtKB">
        <authorList>
            <consortium name="WormBaseParasite"/>
        </authorList>
    </citation>
    <scope>IDENTIFICATION</scope>
</reference>
<feature type="compositionally biased region" description="Polar residues" evidence="2">
    <location>
        <begin position="271"/>
        <end position="283"/>
    </location>
</feature>
<evidence type="ECO:0000256" key="2">
    <source>
        <dbReference type="SAM" id="MobiDB-lite"/>
    </source>
</evidence>
<dbReference type="PANTHER" id="PTHR11475:SF131">
    <property type="entry name" value="PEROXIDASE"/>
    <property type="match status" value="1"/>
</dbReference>
<dbReference type="GO" id="GO:0006979">
    <property type="term" value="P:response to oxidative stress"/>
    <property type="evidence" value="ECO:0007669"/>
    <property type="project" value="InterPro"/>
</dbReference>
<dbReference type="GO" id="GO:0004601">
    <property type="term" value="F:peroxidase activity"/>
    <property type="evidence" value="ECO:0007669"/>
    <property type="project" value="UniProtKB-KW"/>
</dbReference>
<organism evidence="3">
    <name type="scientific">Gongylonema pulchrum</name>
    <dbReference type="NCBI Taxonomy" id="637853"/>
    <lineage>
        <taxon>Eukaryota</taxon>
        <taxon>Metazoa</taxon>
        <taxon>Ecdysozoa</taxon>
        <taxon>Nematoda</taxon>
        <taxon>Chromadorea</taxon>
        <taxon>Rhabditida</taxon>
        <taxon>Spirurina</taxon>
        <taxon>Spiruromorpha</taxon>
        <taxon>Spiruroidea</taxon>
        <taxon>Gongylonematidae</taxon>
        <taxon>Gongylonema</taxon>
    </lineage>
</organism>
<evidence type="ECO:0000313" key="3">
    <source>
        <dbReference type="WBParaSite" id="GPUH_0000403401-mRNA-1"/>
    </source>
</evidence>
<dbReference type="PANTHER" id="PTHR11475">
    <property type="entry name" value="OXIDASE/PEROXIDASE"/>
    <property type="match status" value="1"/>
</dbReference>
<accession>A0A183D5N6</accession>
<keyword evidence="1" id="KW-0560">Oxidoreductase</keyword>
<dbReference type="GO" id="GO:0020037">
    <property type="term" value="F:heme binding"/>
    <property type="evidence" value="ECO:0007669"/>
    <property type="project" value="InterPro"/>
</dbReference>
<keyword evidence="1" id="KW-0575">Peroxidase</keyword>
<proteinExistence type="predicted"/>
<dbReference type="Pfam" id="PF03098">
    <property type="entry name" value="An_peroxidase"/>
    <property type="match status" value="1"/>
</dbReference>
<evidence type="ECO:0000256" key="1">
    <source>
        <dbReference type="ARBA" id="ARBA00022559"/>
    </source>
</evidence>
<sequence>LDLATLQRLLPEVDVSRFVGNISDFLGEEKPTKEECLPQPLPCDHTSKYRTFSGWCNNLKFPHYGNAFAPMRRLLDPVYDDGFDSPRTVGRNGRKLASARTISNAVHADAPIFHVKYTHMLMQIGQIIDHDFAHSPVSRGPGNTILNCSRCDSAKTLSVHCFPIPIEHGDPHFPPTHNNGEPRCMPFARSLLGQLTLGYRNQVGLILYCCTARSALVFIRSCKYANAKKHIVTTPVCMCLCICVRLSRYFNSITKQAPALKFCQRVSWPSATPGQRCQPSRISGSRGRARKSFGGQIANSKTRKAGRLKF</sequence>
<name>A0A183D5N6_9BILA</name>
<feature type="region of interest" description="Disordered" evidence="2">
    <location>
        <begin position="271"/>
        <end position="293"/>
    </location>
</feature>
<protein>
    <submittedName>
        <fullName evidence="3">Peroxidase</fullName>
    </submittedName>
</protein>
<dbReference type="WBParaSite" id="GPUH_0000403401-mRNA-1">
    <property type="protein sequence ID" value="GPUH_0000403401-mRNA-1"/>
    <property type="gene ID" value="GPUH_0000403401"/>
</dbReference>
<dbReference type="SUPFAM" id="SSF48113">
    <property type="entry name" value="Heme-dependent peroxidases"/>
    <property type="match status" value="1"/>
</dbReference>
<dbReference type="Gene3D" id="1.10.640.10">
    <property type="entry name" value="Haem peroxidase domain superfamily, animal type"/>
    <property type="match status" value="1"/>
</dbReference>
<dbReference type="PROSITE" id="PS50292">
    <property type="entry name" value="PEROXIDASE_3"/>
    <property type="match status" value="1"/>
</dbReference>
<dbReference type="AlphaFoldDB" id="A0A183D5N6"/>